<dbReference type="InterPro" id="IPR029058">
    <property type="entry name" value="AB_hydrolase_fold"/>
</dbReference>
<dbReference type="RefSeq" id="XP_015663420.1">
    <property type="nucleotide sequence ID" value="XM_015797900.1"/>
</dbReference>
<gene>
    <name evidence="3" type="ORF">ABB37_01417</name>
</gene>
<keyword evidence="2" id="KW-0732">Signal</keyword>
<sequence>MSFICFASTRASSRLAAALLLCVLLVAAAAVSAEPDDLPVPGWDNTCKSPFGVCAKVETYQYWGEKPRDRLTFAVNGLMKDPRNKDVLTVWLLMDDPDVEFAKELARSDINVVVVYPRGTKLSTTYYACAETKGSFNDACWMDEKCAADLAARTAKRDNLFNASHFSADQVAHDVEWLIRTLGDGRRNVVLTQGLSSVFALRLLQLHKDIPVGVIMMDYAHPLLFDTYGYLGGMGHDVALQHLLALCDDDVSCVGRLGAVEGSWARLQTLLALAKSNKLTCAKRLNWGSSRIWGSSFAEQFRAVLELMLRYPAYPFLSSKNELMSLIPSMLYRLQRCSDKDVSALNALYRYVTAGKGFTCPEDLYVQTHWLVNEFLQAPPPKNVKKYWTGEANRRVVVPAASNIDAFHTAAVKFSAVPRTAASETLPVNATQKVLFISADVDPLTPRGAASQAALAFRQFGSTAKALQLRGIANQPAAILTPCIITNLKFYKAHAEWAEPDQCTLDASKKLDFMNGPTKEFYGVDDAWDYDLPNSDDGSSRGGGDGDGGHTSVIKSVFRFLLILVILAALGAAAYYAYNYVKDRGIRFHRVSDNFYDNLHN</sequence>
<feature type="transmembrane region" description="Helical" evidence="1">
    <location>
        <begin position="557"/>
        <end position="578"/>
    </location>
</feature>
<feature type="signal peptide" evidence="2">
    <location>
        <begin position="1"/>
        <end position="33"/>
    </location>
</feature>
<dbReference type="EMBL" id="LGTL01000002">
    <property type="protein sequence ID" value="KPA84981.1"/>
    <property type="molecule type" value="Genomic_DNA"/>
</dbReference>
<feature type="chain" id="PRO_5005861046" evidence="2">
    <location>
        <begin position="34"/>
        <end position="601"/>
    </location>
</feature>
<dbReference type="VEuPathDB" id="TriTrypDB:LpyrH10_02_3910"/>
<dbReference type="Proteomes" id="UP000037923">
    <property type="component" value="Unassembled WGS sequence"/>
</dbReference>
<keyword evidence="1" id="KW-1133">Transmembrane helix</keyword>
<accession>A0A0N0VH57</accession>
<dbReference type="SUPFAM" id="SSF53474">
    <property type="entry name" value="alpha/beta-Hydrolases"/>
    <property type="match status" value="1"/>
</dbReference>
<evidence type="ECO:0000313" key="4">
    <source>
        <dbReference type="Proteomes" id="UP000037923"/>
    </source>
</evidence>
<name>A0A0N0VH57_LEPPY</name>
<dbReference type="AlphaFoldDB" id="A0A0N0VH57"/>
<reference evidence="3 4" key="1">
    <citation type="submission" date="2015-07" db="EMBL/GenBank/DDBJ databases">
        <title>High-quality genome of monoxenous trypanosomatid Leptomonas pyrrhocoris.</title>
        <authorList>
            <person name="Flegontov P."/>
            <person name="Butenko A."/>
            <person name="Firsov S."/>
            <person name="Vlcek C."/>
            <person name="Logacheva M.D."/>
            <person name="Field M."/>
            <person name="Filatov D."/>
            <person name="Flegontova O."/>
            <person name="Gerasimov E."/>
            <person name="Jackson A.P."/>
            <person name="Kelly S."/>
            <person name="Opperdoes F."/>
            <person name="O'Reilly A."/>
            <person name="Votypka J."/>
            <person name="Yurchenko V."/>
            <person name="Lukes J."/>
        </authorList>
    </citation>
    <scope>NUCLEOTIDE SEQUENCE [LARGE SCALE GENOMIC DNA]</scope>
    <source>
        <strain evidence="3">H10</strain>
    </source>
</reference>
<keyword evidence="1" id="KW-0472">Membrane</keyword>
<dbReference type="GeneID" id="26901712"/>
<evidence type="ECO:0000256" key="1">
    <source>
        <dbReference type="SAM" id="Phobius"/>
    </source>
</evidence>
<dbReference type="OMA" id="NMSHYSA"/>
<organism evidence="3 4">
    <name type="scientific">Leptomonas pyrrhocoris</name>
    <name type="common">Firebug parasite</name>
    <dbReference type="NCBI Taxonomy" id="157538"/>
    <lineage>
        <taxon>Eukaryota</taxon>
        <taxon>Discoba</taxon>
        <taxon>Euglenozoa</taxon>
        <taxon>Kinetoplastea</taxon>
        <taxon>Metakinetoplastina</taxon>
        <taxon>Trypanosomatida</taxon>
        <taxon>Trypanosomatidae</taxon>
        <taxon>Leishmaniinae</taxon>
        <taxon>Leptomonas</taxon>
    </lineage>
</organism>
<comment type="caution">
    <text evidence="3">The sequence shown here is derived from an EMBL/GenBank/DDBJ whole genome shotgun (WGS) entry which is preliminary data.</text>
</comment>
<keyword evidence="1" id="KW-0812">Transmembrane</keyword>
<evidence type="ECO:0000313" key="3">
    <source>
        <dbReference type="EMBL" id="KPA84981.1"/>
    </source>
</evidence>
<protein>
    <submittedName>
        <fullName evidence="3">Uncharacterized protein</fullName>
    </submittedName>
</protein>
<keyword evidence="4" id="KW-1185">Reference proteome</keyword>
<evidence type="ECO:0000256" key="2">
    <source>
        <dbReference type="SAM" id="SignalP"/>
    </source>
</evidence>
<proteinExistence type="predicted"/>
<dbReference type="OrthoDB" id="425534at2759"/>
<dbReference type="Gene3D" id="3.40.50.1820">
    <property type="entry name" value="alpha/beta hydrolase"/>
    <property type="match status" value="1"/>
</dbReference>